<evidence type="ECO:0000313" key="2">
    <source>
        <dbReference type="EMBL" id="UPM44371.1"/>
    </source>
</evidence>
<name>A0A8U0A589_9EURY</name>
<keyword evidence="2" id="KW-0614">Plasmid</keyword>
<keyword evidence="1" id="KW-0812">Transmembrane</keyword>
<dbReference type="AlphaFoldDB" id="A0A8U0A589"/>
<feature type="transmembrane region" description="Helical" evidence="1">
    <location>
        <begin position="76"/>
        <end position="97"/>
    </location>
</feature>
<keyword evidence="1" id="KW-1133">Transmembrane helix</keyword>
<gene>
    <name evidence="2" type="ORF">MW046_13035</name>
</gene>
<feature type="transmembrane region" description="Helical" evidence="1">
    <location>
        <begin position="181"/>
        <end position="199"/>
    </location>
</feature>
<dbReference type="InterPro" id="IPR007404">
    <property type="entry name" value="YdjM-like"/>
</dbReference>
<feature type="transmembrane region" description="Helical" evidence="1">
    <location>
        <begin position="117"/>
        <end position="138"/>
    </location>
</feature>
<proteinExistence type="predicted"/>
<sequence length="218" mass="23322">MSIAESFHEQPLGWVVMHRRGHIGITLLGLSPVLYFLLPDRPFLALLTLGVFVIEPLPDYDQRITRLEHRKTSHSLLTAGIIGCLCACFGWVVGSYVTVPAADWLLSIVASEDTPLAWAATRLGALGPLTLAFVGVWVGTGGVLLHLAGDIITVSGIQPLLPFSERTISVSSLYADDKTANLGFFLLGWLAILVVSFVTTPLGDAVRAIGGLVFESGT</sequence>
<dbReference type="RefSeq" id="WP_247995025.1">
    <property type="nucleotide sequence ID" value="NZ_CP096020.1"/>
</dbReference>
<keyword evidence="1" id="KW-0472">Membrane</keyword>
<dbReference type="Proteomes" id="UP000831768">
    <property type="component" value="Plasmid unnamed1"/>
</dbReference>
<dbReference type="EMBL" id="CP096020">
    <property type="protein sequence ID" value="UPM44371.1"/>
    <property type="molecule type" value="Genomic_DNA"/>
</dbReference>
<dbReference type="Pfam" id="PF04307">
    <property type="entry name" value="YdjM"/>
    <property type="match status" value="1"/>
</dbReference>
<organism evidence="2 3">
    <name type="scientific">Halocatena salina</name>
    <dbReference type="NCBI Taxonomy" id="2934340"/>
    <lineage>
        <taxon>Archaea</taxon>
        <taxon>Methanobacteriati</taxon>
        <taxon>Methanobacteriota</taxon>
        <taxon>Stenosarchaea group</taxon>
        <taxon>Halobacteria</taxon>
        <taxon>Halobacteriales</taxon>
        <taxon>Natronomonadaceae</taxon>
        <taxon>Halocatena</taxon>
    </lineage>
</organism>
<accession>A0A8U0A589</accession>
<keyword evidence="2" id="KW-0378">Hydrolase</keyword>
<dbReference type="KEGG" id="haad:MW046_13035"/>
<dbReference type="GO" id="GO:0016787">
    <property type="term" value="F:hydrolase activity"/>
    <property type="evidence" value="ECO:0007669"/>
    <property type="project" value="UniProtKB-KW"/>
</dbReference>
<protein>
    <submittedName>
        <fullName evidence="2">Metal-dependent hydrolase</fullName>
    </submittedName>
</protein>
<reference evidence="2" key="1">
    <citation type="submission" date="2022-04" db="EMBL/GenBank/DDBJ databases">
        <title>Halocatena sp. nov., isolated from a salt lake.</title>
        <authorList>
            <person name="Cui H.-L."/>
        </authorList>
    </citation>
    <scope>NUCLEOTIDE SEQUENCE</scope>
    <source>
        <strain evidence="2">AD-1</strain>
        <plasmid evidence="2">unnamed1</plasmid>
    </source>
</reference>
<dbReference type="GeneID" id="71928988"/>
<evidence type="ECO:0000256" key="1">
    <source>
        <dbReference type="SAM" id="Phobius"/>
    </source>
</evidence>
<geneLocation type="plasmid" evidence="2 3">
    <name>unnamed1</name>
</geneLocation>
<keyword evidence="3" id="KW-1185">Reference proteome</keyword>
<evidence type="ECO:0000313" key="3">
    <source>
        <dbReference type="Proteomes" id="UP000831768"/>
    </source>
</evidence>